<evidence type="ECO:0000313" key="4">
    <source>
        <dbReference type="Proteomes" id="UP001501867"/>
    </source>
</evidence>
<accession>A0ABP3F1E5</accession>
<keyword evidence="3" id="KW-0378">Hydrolase</keyword>
<keyword evidence="4" id="KW-1185">Reference proteome</keyword>
<protein>
    <submittedName>
        <fullName evidence="3">Alpha/beta hydrolase</fullName>
    </submittedName>
</protein>
<dbReference type="InterPro" id="IPR029058">
    <property type="entry name" value="AB_hydrolase_fold"/>
</dbReference>
<organism evidence="3 4">
    <name type="scientific">Streptomyces polychromogenes</name>
    <dbReference type="NCBI Taxonomy" id="67342"/>
    <lineage>
        <taxon>Bacteria</taxon>
        <taxon>Bacillati</taxon>
        <taxon>Actinomycetota</taxon>
        <taxon>Actinomycetes</taxon>
        <taxon>Kitasatosporales</taxon>
        <taxon>Streptomycetaceae</taxon>
        <taxon>Streptomyces</taxon>
    </lineage>
</organism>
<evidence type="ECO:0000256" key="1">
    <source>
        <dbReference type="SAM" id="MobiDB-lite"/>
    </source>
</evidence>
<dbReference type="InterPro" id="IPR000073">
    <property type="entry name" value="AB_hydrolase_1"/>
</dbReference>
<dbReference type="GO" id="GO:0016787">
    <property type="term" value="F:hydrolase activity"/>
    <property type="evidence" value="ECO:0007669"/>
    <property type="project" value="UniProtKB-KW"/>
</dbReference>
<feature type="domain" description="AB hydrolase-1" evidence="2">
    <location>
        <begin position="29"/>
        <end position="200"/>
    </location>
</feature>
<dbReference type="Pfam" id="PF12697">
    <property type="entry name" value="Abhydrolase_6"/>
    <property type="match status" value="1"/>
</dbReference>
<sequence>MRGHVSDGPGDHRALQLPRPLSLPASAAILVLHGGRADSLAPPPLLNLPGLRMRLFARALNRDPLLEDVLIASVRYRLRGWNGHRADPVQDTGHALEELRRVAGPLPVVLVGHSMGARAALRAAADPHVRGVVALAPWCPPGEPVAHLADRTILALHDEADRITSATGTWNHLARAHAAGARVLGIRMPGGHHTMIRDAPLWHRLTTACAAAALNLAPPPGGGHHEETTWSPTPLDAADLTLPGQ</sequence>
<dbReference type="EMBL" id="BAAABV010000015">
    <property type="protein sequence ID" value="GAA0290945.1"/>
    <property type="molecule type" value="Genomic_DNA"/>
</dbReference>
<feature type="region of interest" description="Disordered" evidence="1">
    <location>
        <begin position="217"/>
        <end position="245"/>
    </location>
</feature>
<evidence type="ECO:0000259" key="2">
    <source>
        <dbReference type="Pfam" id="PF12697"/>
    </source>
</evidence>
<dbReference type="SUPFAM" id="SSF53474">
    <property type="entry name" value="alpha/beta-Hydrolases"/>
    <property type="match status" value="1"/>
</dbReference>
<name>A0ABP3F1E5_9ACTN</name>
<dbReference type="Gene3D" id="3.40.50.1820">
    <property type="entry name" value="alpha/beta hydrolase"/>
    <property type="match status" value="1"/>
</dbReference>
<proteinExistence type="predicted"/>
<gene>
    <name evidence="3" type="ORF">GCM10010302_31870</name>
</gene>
<dbReference type="Proteomes" id="UP001501867">
    <property type="component" value="Unassembled WGS sequence"/>
</dbReference>
<evidence type="ECO:0000313" key="3">
    <source>
        <dbReference type="EMBL" id="GAA0290945.1"/>
    </source>
</evidence>
<reference evidence="4" key="1">
    <citation type="journal article" date="2019" name="Int. J. Syst. Evol. Microbiol.">
        <title>The Global Catalogue of Microorganisms (GCM) 10K type strain sequencing project: providing services to taxonomists for standard genome sequencing and annotation.</title>
        <authorList>
            <consortium name="The Broad Institute Genomics Platform"/>
            <consortium name="The Broad Institute Genome Sequencing Center for Infectious Disease"/>
            <person name="Wu L."/>
            <person name="Ma J."/>
        </authorList>
    </citation>
    <scope>NUCLEOTIDE SEQUENCE [LARGE SCALE GENOMIC DNA]</scope>
    <source>
        <strain evidence="4">JCM 4505</strain>
    </source>
</reference>
<dbReference type="RefSeq" id="WP_344158803.1">
    <property type="nucleotide sequence ID" value="NZ_BAAABV010000015.1"/>
</dbReference>
<comment type="caution">
    <text evidence="3">The sequence shown here is derived from an EMBL/GenBank/DDBJ whole genome shotgun (WGS) entry which is preliminary data.</text>
</comment>